<keyword evidence="2" id="KW-0238">DNA-binding</keyword>
<gene>
    <name evidence="5" type="ORF">C6Y45_07580</name>
</gene>
<evidence type="ECO:0000313" key="5">
    <source>
        <dbReference type="EMBL" id="PTL39241.1"/>
    </source>
</evidence>
<dbReference type="Gene3D" id="1.10.10.10">
    <property type="entry name" value="Winged helix-like DNA-binding domain superfamily/Winged helix DNA-binding domain"/>
    <property type="match status" value="1"/>
</dbReference>
<dbReference type="InterPro" id="IPR036390">
    <property type="entry name" value="WH_DNA-bd_sf"/>
</dbReference>
<dbReference type="Proteomes" id="UP000240509">
    <property type="component" value="Unassembled WGS sequence"/>
</dbReference>
<dbReference type="Gene3D" id="1.20.120.530">
    <property type="entry name" value="GntR ligand-binding domain-like"/>
    <property type="match status" value="1"/>
</dbReference>
<name>A0A2T4U758_9BACI</name>
<dbReference type="GO" id="GO:0003677">
    <property type="term" value="F:DNA binding"/>
    <property type="evidence" value="ECO:0007669"/>
    <property type="project" value="UniProtKB-KW"/>
</dbReference>
<dbReference type="AlphaFoldDB" id="A0A2T4U758"/>
<evidence type="ECO:0000256" key="2">
    <source>
        <dbReference type="ARBA" id="ARBA00023125"/>
    </source>
</evidence>
<protein>
    <recommendedName>
        <fullName evidence="4">HTH gntR-type domain-containing protein</fullName>
    </recommendedName>
</protein>
<accession>A0A2T4U758</accession>
<dbReference type="RefSeq" id="WP_107584628.1">
    <property type="nucleotide sequence ID" value="NZ_PZJJ01000009.1"/>
</dbReference>
<sequence length="242" mass="27062">MPKNLSEQLLHDLGKDIVLGIIPPGDVLPKVETLSVEKGVSRTVIREALKGLSARRLLESSTKTGTIVRPKEEWLWWDPDVISWASEAEDNRPFLKQLTEVRLAVEPAAVKLAAKYAEENDKQEMKEAFRVLEQATADQKAWTEADAAFHNAMLKASHNQLMISLVQTLHNGLMQSRETTIRILKEHQDEHGDTTTKEALKLHEDVLKAILEGSEEKAETAMTKLLQSVADLIDAMNSGRVL</sequence>
<keyword evidence="1" id="KW-0805">Transcription regulation</keyword>
<dbReference type="InterPro" id="IPR008920">
    <property type="entry name" value="TF_FadR/GntR_C"/>
</dbReference>
<proteinExistence type="predicted"/>
<reference evidence="5 6" key="1">
    <citation type="submission" date="2018-03" db="EMBL/GenBank/DDBJ databases">
        <title>Alkalicoccus saliphilus sp. nov., isolated from a mineral pool.</title>
        <authorList>
            <person name="Zhao B."/>
        </authorList>
    </citation>
    <scope>NUCLEOTIDE SEQUENCE [LARGE SCALE GENOMIC DNA]</scope>
    <source>
        <strain evidence="5 6">6AG</strain>
    </source>
</reference>
<dbReference type="SMART" id="SM00895">
    <property type="entry name" value="FCD"/>
    <property type="match status" value="1"/>
</dbReference>
<dbReference type="CDD" id="cd07377">
    <property type="entry name" value="WHTH_GntR"/>
    <property type="match status" value="1"/>
</dbReference>
<dbReference type="PANTHER" id="PTHR43537:SF44">
    <property type="entry name" value="GNTR FAMILY REGULATORY PROTEIN"/>
    <property type="match status" value="1"/>
</dbReference>
<dbReference type="OrthoDB" id="9782299at2"/>
<keyword evidence="6" id="KW-1185">Reference proteome</keyword>
<keyword evidence="3" id="KW-0804">Transcription</keyword>
<dbReference type="SUPFAM" id="SSF48008">
    <property type="entry name" value="GntR ligand-binding domain-like"/>
    <property type="match status" value="1"/>
</dbReference>
<evidence type="ECO:0000313" key="6">
    <source>
        <dbReference type="Proteomes" id="UP000240509"/>
    </source>
</evidence>
<dbReference type="PANTHER" id="PTHR43537">
    <property type="entry name" value="TRANSCRIPTIONAL REGULATOR, GNTR FAMILY"/>
    <property type="match status" value="1"/>
</dbReference>
<dbReference type="PROSITE" id="PS50949">
    <property type="entry name" value="HTH_GNTR"/>
    <property type="match status" value="1"/>
</dbReference>
<dbReference type="SMART" id="SM00345">
    <property type="entry name" value="HTH_GNTR"/>
    <property type="match status" value="1"/>
</dbReference>
<organism evidence="5 6">
    <name type="scientific">Alkalicoccus saliphilus</name>
    <dbReference type="NCBI Taxonomy" id="200989"/>
    <lineage>
        <taxon>Bacteria</taxon>
        <taxon>Bacillati</taxon>
        <taxon>Bacillota</taxon>
        <taxon>Bacilli</taxon>
        <taxon>Bacillales</taxon>
        <taxon>Bacillaceae</taxon>
        <taxon>Alkalicoccus</taxon>
    </lineage>
</organism>
<evidence type="ECO:0000256" key="3">
    <source>
        <dbReference type="ARBA" id="ARBA00023163"/>
    </source>
</evidence>
<feature type="domain" description="HTH gntR-type" evidence="4">
    <location>
        <begin position="3"/>
        <end position="71"/>
    </location>
</feature>
<evidence type="ECO:0000259" key="4">
    <source>
        <dbReference type="PROSITE" id="PS50949"/>
    </source>
</evidence>
<dbReference type="SUPFAM" id="SSF46785">
    <property type="entry name" value="Winged helix' DNA-binding domain"/>
    <property type="match status" value="1"/>
</dbReference>
<dbReference type="Pfam" id="PF00392">
    <property type="entry name" value="GntR"/>
    <property type="match status" value="1"/>
</dbReference>
<dbReference type="GO" id="GO:0003700">
    <property type="term" value="F:DNA-binding transcription factor activity"/>
    <property type="evidence" value="ECO:0007669"/>
    <property type="project" value="InterPro"/>
</dbReference>
<dbReference type="InterPro" id="IPR036388">
    <property type="entry name" value="WH-like_DNA-bd_sf"/>
</dbReference>
<dbReference type="EMBL" id="PZJJ01000009">
    <property type="protein sequence ID" value="PTL39241.1"/>
    <property type="molecule type" value="Genomic_DNA"/>
</dbReference>
<evidence type="ECO:0000256" key="1">
    <source>
        <dbReference type="ARBA" id="ARBA00023015"/>
    </source>
</evidence>
<dbReference type="Pfam" id="PF07729">
    <property type="entry name" value="FCD"/>
    <property type="match status" value="1"/>
</dbReference>
<dbReference type="InterPro" id="IPR000524">
    <property type="entry name" value="Tscrpt_reg_HTH_GntR"/>
</dbReference>
<dbReference type="InterPro" id="IPR011711">
    <property type="entry name" value="GntR_C"/>
</dbReference>
<comment type="caution">
    <text evidence="5">The sequence shown here is derived from an EMBL/GenBank/DDBJ whole genome shotgun (WGS) entry which is preliminary data.</text>
</comment>